<feature type="domain" description="Tr-type G" evidence="13">
    <location>
        <begin position="9"/>
        <end position="191"/>
    </location>
</feature>
<keyword evidence="6 12" id="KW-0342">GTP-binding</keyword>
<dbReference type="Pfam" id="PF00679">
    <property type="entry name" value="EFG_C"/>
    <property type="match status" value="1"/>
</dbReference>
<dbReference type="SUPFAM" id="SSF54980">
    <property type="entry name" value="EF-G C-terminal domain-like"/>
    <property type="match status" value="2"/>
</dbReference>
<dbReference type="Gene3D" id="3.40.50.300">
    <property type="entry name" value="P-loop containing nucleotide triphosphate hydrolases"/>
    <property type="match status" value="1"/>
</dbReference>
<dbReference type="FunFam" id="2.40.30.10:FF:000015">
    <property type="entry name" value="Translation factor GUF1, mitochondrial"/>
    <property type="match status" value="1"/>
</dbReference>
<comment type="function">
    <text evidence="9 12">Required for accurate and efficient protein synthesis under certain stress conditions. May act as a fidelity factor of the translation reaction, by catalyzing a one-codon backward translocation of tRNAs on improperly translocated ribosomes. Back-translocation proceeds from a post-translocation (POST) complex to a pre-translocation (PRE) complex, thus giving elongation factor G a second chance to translocate the tRNAs correctly. Binds to ribosomes in a GTP-dependent manner.</text>
</comment>
<dbReference type="PROSITE" id="PS51722">
    <property type="entry name" value="G_TR_2"/>
    <property type="match status" value="1"/>
</dbReference>
<dbReference type="CDD" id="cd01890">
    <property type="entry name" value="LepA"/>
    <property type="match status" value="1"/>
</dbReference>
<dbReference type="GO" id="GO:0045727">
    <property type="term" value="P:positive regulation of translation"/>
    <property type="evidence" value="ECO:0007669"/>
    <property type="project" value="UniProtKB-UniRule"/>
</dbReference>
<dbReference type="InterPro" id="IPR027417">
    <property type="entry name" value="P-loop_NTPase"/>
</dbReference>
<evidence type="ECO:0000256" key="7">
    <source>
        <dbReference type="ARBA" id="ARBA00023136"/>
    </source>
</evidence>
<dbReference type="NCBIfam" id="TIGR01393">
    <property type="entry name" value="lepA"/>
    <property type="match status" value="1"/>
</dbReference>
<evidence type="ECO:0000313" key="14">
    <source>
        <dbReference type="EMBL" id="OTQ50039.1"/>
    </source>
</evidence>
<keyword evidence="14" id="KW-0251">Elongation factor</keyword>
<organism evidence="14 15">
    <name type="scientific">Gilliamella apis</name>
    <dbReference type="NCBI Taxonomy" id="1970738"/>
    <lineage>
        <taxon>Bacteria</taxon>
        <taxon>Pseudomonadati</taxon>
        <taxon>Pseudomonadota</taxon>
        <taxon>Gammaproteobacteria</taxon>
        <taxon>Orbales</taxon>
        <taxon>Orbaceae</taxon>
        <taxon>Gilliamella</taxon>
    </lineage>
</organism>
<dbReference type="Gene3D" id="3.30.70.240">
    <property type="match status" value="1"/>
</dbReference>
<evidence type="ECO:0000256" key="10">
    <source>
        <dbReference type="ARBA" id="ARBA00061052"/>
    </source>
</evidence>
<dbReference type="InterPro" id="IPR006297">
    <property type="entry name" value="EF-4"/>
</dbReference>
<comment type="caution">
    <text evidence="14">The sequence shown here is derived from an EMBL/GenBank/DDBJ whole genome shotgun (WGS) entry which is preliminary data.</text>
</comment>
<dbReference type="FunFam" id="3.30.70.870:FF:000004">
    <property type="entry name" value="Translation factor GUF1, mitochondrial"/>
    <property type="match status" value="1"/>
</dbReference>
<evidence type="ECO:0000256" key="6">
    <source>
        <dbReference type="ARBA" id="ARBA00023134"/>
    </source>
</evidence>
<dbReference type="InterPro" id="IPR013842">
    <property type="entry name" value="LepA_CTD"/>
</dbReference>
<dbReference type="EMBL" id="NASK01000090">
    <property type="protein sequence ID" value="OTQ50039.1"/>
    <property type="molecule type" value="Genomic_DNA"/>
</dbReference>
<dbReference type="SUPFAM" id="SSF52540">
    <property type="entry name" value="P-loop containing nucleoside triphosphate hydrolases"/>
    <property type="match status" value="1"/>
</dbReference>
<dbReference type="FunFam" id="3.30.70.240:FF:000007">
    <property type="entry name" value="Translation factor GUF1, mitochondrial"/>
    <property type="match status" value="1"/>
</dbReference>
<dbReference type="Pfam" id="PF06421">
    <property type="entry name" value="LepA_C"/>
    <property type="match status" value="1"/>
</dbReference>
<evidence type="ECO:0000313" key="15">
    <source>
        <dbReference type="Proteomes" id="UP000194968"/>
    </source>
</evidence>
<evidence type="ECO:0000256" key="4">
    <source>
        <dbReference type="ARBA" id="ARBA00022801"/>
    </source>
</evidence>
<dbReference type="InterPro" id="IPR009000">
    <property type="entry name" value="Transl_B-barrel_sf"/>
</dbReference>
<dbReference type="GO" id="GO:0097216">
    <property type="term" value="F:guanosine tetraphosphate binding"/>
    <property type="evidence" value="ECO:0007669"/>
    <property type="project" value="UniProtKB-ARBA"/>
</dbReference>
<keyword evidence="3 12" id="KW-0547">Nucleotide-binding</keyword>
<dbReference type="SUPFAM" id="SSF50447">
    <property type="entry name" value="Translation proteins"/>
    <property type="match status" value="1"/>
</dbReference>
<dbReference type="GO" id="GO:0003924">
    <property type="term" value="F:GTPase activity"/>
    <property type="evidence" value="ECO:0007669"/>
    <property type="project" value="UniProtKB-UniRule"/>
</dbReference>
<comment type="catalytic activity">
    <reaction evidence="8 12">
        <text>GTP + H2O = GDP + phosphate + H(+)</text>
        <dbReference type="Rhea" id="RHEA:19669"/>
        <dbReference type="ChEBI" id="CHEBI:15377"/>
        <dbReference type="ChEBI" id="CHEBI:15378"/>
        <dbReference type="ChEBI" id="CHEBI:37565"/>
        <dbReference type="ChEBI" id="CHEBI:43474"/>
        <dbReference type="ChEBI" id="CHEBI:58189"/>
        <dbReference type="EC" id="3.6.5.n1"/>
    </reaction>
</comment>
<dbReference type="FunFam" id="3.40.50.300:FF:000078">
    <property type="entry name" value="Elongation factor 4"/>
    <property type="match status" value="1"/>
</dbReference>
<keyword evidence="7 12" id="KW-0472">Membrane</keyword>
<feature type="binding site" evidence="12">
    <location>
        <begin position="21"/>
        <end position="26"/>
    </location>
    <ligand>
        <name>GTP</name>
        <dbReference type="ChEBI" id="CHEBI:37565"/>
    </ligand>
</feature>
<accession>A0A242NV00</accession>
<dbReference type="InterPro" id="IPR005225">
    <property type="entry name" value="Small_GTP-bd"/>
</dbReference>
<evidence type="ECO:0000256" key="11">
    <source>
        <dbReference type="ARBA" id="ARBA00066744"/>
    </source>
</evidence>
<dbReference type="NCBIfam" id="TIGR00231">
    <property type="entry name" value="small_GTP"/>
    <property type="match status" value="1"/>
</dbReference>
<gene>
    <name evidence="12" type="primary">lepA</name>
    <name evidence="14" type="ORF">B6D06_04995</name>
</gene>
<comment type="similarity">
    <text evidence="1 12">Belongs to the TRAFAC class translation factor GTPase superfamily. Classic translation factor GTPase family. LepA subfamily.</text>
</comment>
<dbReference type="Pfam" id="PF00009">
    <property type="entry name" value="GTP_EFTU"/>
    <property type="match status" value="1"/>
</dbReference>
<dbReference type="InterPro" id="IPR000795">
    <property type="entry name" value="T_Tr_GTP-bd_dom"/>
</dbReference>
<dbReference type="InterPro" id="IPR038363">
    <property type="entry name" value="LepA_C_sf"/>
</dbReference>
<keyword evidence="4 12" id="KW-0378">Hydrolase</keyword>
<evidence type="ECO:0000256" key="3">
    <source>
        <dbReference type="ARBA" id="ARBA00022741"/>
    </source>
</evidence>
<dbReference type="Gene3D" id="3.30.70.2570">
    <property type="entry name" value="Elongation factor 4, C-terminal domain"/>
    <property type="match status" value="1"/>
</dbReference>
<dbReference type="HAMAP" id="MF_00071">
    <property type="entry name" value="LepA"/>
    <property type="match status" value="1"/>
</dbReference>
<dbReference type="CDD" id="cd03709">
    <property type="entry name" value="lepA_C"/>
    <property type="match status" value="1"/>
</dbReference>
<dbReference type="CDD" id="cd16260">
    <property type="entry name" value="EF4_III"/>
    <property type="match status" value="1"/>
</dbReference>
<dbReference type="GO" id="GO:0043022">
    <property type="term" value="F:ribosome binding"/>
    <property type="evidence" value="ECO:0007669"/>
    <property type="project" value="UniProtKB-UniRule"/>
</dbReference>
<dbReference type="GO" id="GO:0005525">
    <property type="term" value="F:GTP binding"/>
    <property type="evidence" value="ECO:0007669"/>
    <property type="project" value="UniProtKB-UniRule"/>
</dbReference>
<evidence type="ECO:0000256" key="12">
    <source>
        <dbReference type="HAMAP-Rule" id="MF_00071"/>
    </source>
</evidence>
<comment type="subcellular location">
    <subcellularLocation>
        <location evidence="12">Cell membrane</location>
        <topology evidence="12">Peripheral membrane protein</topology>
        <orientation evidence="12">Cytoplasmic side</orientation>
    </subcellularLocation>
</comment>
<dbReference type="PANTHER" id="PTHR43512">
    <property type="entry name" value="TRANSLATION FACTOR GUF1-RELATED"/>
    <property type="match status" value="1"/>
</dbReference>
<dbReference type="AlphaFoldDB" id="A0A242NV00"/>
<sequence>MGEINMNPNNIRNFCIIAHIDHGKSTLADRLIEMTNTVSERDMKEQLLDNMDLERERGITIKLQTVRMYYKASNNIEYELNLIDTPGHTDFNYEVSRSLAACEGALLLVDATQGVQAQTIANLKLAQEQNLTIIPVINKVDMPNADVDSVIKEIEELDGINLDKVILASAKTGVGVDNILESIVENIPAPEGNKDKPLQALIFDSHYDVYRGVVLHVRVFNGAIHTGMKIKMLKSDIEFEALQTGVFLPAMKTVDLLDAGEVGYISTNIKIVANVKVGDTLIDPNHPNTEAVPGYKEVKPMVYAGLFPIKNEDQEKLKDAVEKLSLNDSAFIYKQENSMALGAGFRCGFLGILHMEIIQERLEREYGIEILSTFPSVEYRVTLKNSEIINVNNPMLLPSFEKIDYIEEPFIDAAIIIPMENIGEIMELCQEKRGIYVDMVYLNNKMAELTFKLPISEIAYNFYDSLKSITHGYASIDYRDRSYIASDLVKMDIWLNDEIVDAFSFILPRDKSFERGKQIVQKMKYVIPRKLYPMPVQSVVENKVIAREDIPPLRKSVTGRGYSGSASKKKKIAKNIKENKIRQRKFGGVDIPQEAFHAVLDIH</sequence>
<keyword evidence="5 12" id="KW-0648">Protein biosynthesis</keyword>
<evidence type="ECO:0000256" key="9">
    <source>
        <dbReference type="ARBA" id="ARBA00057626"/>
    </source>
</evidence>
<dbReference type="PANTHER" id="PTHR43512:SF4">
    <property type="entry name" value="TRANSLATION FACTOR GUF1 HOMOLOG, CHLOROPLASTIC"/>
    <property type="match status" value="1"/>
</dbReference>
<dbReference type="PROSITE" id="PS00301">
    <property type="entry name" value="G_TR_1"/>
    <property type="match status" value="1"/>
</dbReference>
<name>A0A242NV00_9GAMM</name>
<comment type="similarity">
    <text evidence="10">Belongs to the GTP-binding elongation factor family. LepA subfamily.</text>
</comment>
<dbReference type="Proteomes" id="UP000194968">
    <property type="component" value="Unassembled WGS sequence"/>
</dbReference>
<dbReference type="InterPro" id="IPR035654">
    <property type="entry name" value="LepA_IV"/>
</dbReference>
<evidence type="ECO:0000256" key="8">
    <source>
        <dbReference type="ARBA" id="ARBA00050293"/>
    </source>
</evidence>
<proteinExistence type="inferred from homology"/>
<evidence type="ECO:0000259" key="13">
    <source>
        <dbReference type="PROSITE" id="PS51722"/>
    </source>
</evidence>
<dbReference type="GO" id="GO:0005886">
    <property type="term" value="C:plasma membrane"/>
    <property type="evidence" value="ECO:0007669"/>
    <property type="project" value="UniProtKB-SubCell"/>
</dbReference>
<dbReference type="CDD" id="cd03699">
    <property type="entry name" value="EF4_II"/>
    <property type="match status" value="1"/>
</dbReference>
<dbReference type="FunFam" id="3.30.70.2570:FF:000001">
    <property type="entry name" value="Translation factor GUF1, mitochondrial"/>
    <property type="match status" value="1"/>
</dbReference>
<dbReference type="EC" id="3.6.5.n1" evidence="11 12"/>
<dbReference type="PRINTS" id="PR00315">
    <property type="entry name" value="ELONGATNFCT"/>
</dbReference>
<dbReference type="InterPro" id="IPR031157">
    <property type="entry name" value="G_TR_CS"/>
</dbReference>
<dbReference type="InterPro" id="IPR000640">
    <property type="entry name" value="EFG_V-like"/>
</dbReference>
<dbReference type="Gene3D" id="3.30.70.870">
    <property type="entry name" value="Elongation Factor G (Translational Gtpase), domain 3"/>
    <property type="match status" value="1"/>
</dbReference>
<evidence type="ECO:0000256" key="5">
    <source>
        <dbReference type="ARBA" id="ARBA00022917"/>
    </source>
</evidence>
<feature type="binding site" evidence="12">
    <location>
        <begin position="138"/>
        <end position="141"/>
    </location>
    <ligand>
        <name>GTP</name>
        <dbReference type="ChEBI" id="CHEBI:37565"/>
    </ligand>
</feature>
<protein>
    <recommendedName>
        <fullName evidence="11 12">Elongation factor 4</fullName>
        <shortName evidence="12">EF-4</shortName>
        <ecNumber evidence="11 12">3.6.5.n1</ecNumber>
    </recommendedName>
    <alternativeName>
        <fullName evidence="12">Ribosomal back-translocase LepA</fullName>
    </alternativeName>
</protein>
<dbReference type="GO" id="GO:0003746">
    <property type="term" value="F:translation elongation factor activity"/>
    <property type="evidence" value="ECO:0007669"/>
    <property type="project" value="UniProtKB-UniRule"/>
</dbReference>
<evidence type="ECO:0000256" key="1">
    <source>
        <dbReference type="ARBA" id="ARBA00005454"/>
    </source>
</evidence>
<keyword evidence="2 12" id="KW-1003">Cell membrane</keyword>
<dbReference type="Gene3D" id="2.40.30.10">
    <property type="entry name" value="Translation factors"/>
    <property type="match status" value="1"/>
</dbReference>
<reference evidence="14 15" key="1">
    <citation type="submission" date="2017-03" db="EMBL/GenBank/DDBJ databases">
        <title>Comparative genomics of honeybee gut symbionts reveal geographically distinct and subgroup specific antibiotic resistance.</title>
        <authorList>
            <person name="Ludvigsen J."/>
            <person name="Porcellato D."/>
            <person name="Labee-Lund T.M."/>
            <person name="Amdam G.V."/>
            <person name="Rudi K."/>
        </authorList>
    </citation>
    <scope>NUCLEOTIDE SEQUENCE [LARGE SCALE GENOMIC DNA]</scope>
    <source>
        <strain evidence="14 15">A-4-12</strain>
    </source>
</reference>
<dbReference type="InterPro" id="IPR035647">
    <property type="entry name" value="EFG_III/V"/>
</dbReference>
<evidence type="ECO:0000256" key="2">
    <source>
        <dbReference type="ARBA" id="ARBA00022475"/>
    </source>
</evidence>
<dbReference type="OrthoDB" id="2147781at2"/>